<accession>A0A481YWA8</accession>
<evidence type="ECO:0000313" key="1">
    <source>
        <dbReference type="EMBL" id="QBK86854.1"/>
    </source>
</evidence>
<name>A0A481YWA8_9VIRU</name>
<proteinExistence type="predicted"/>
<reference evidence="1" key="1">
    <citation type="journal article" date="2019" name="MBio">
        <title>Virus Genomes from Deep Sea Sediments Expand the Ocean Megavirome and Support Independent Origins of Viral Gigantism.</title>
        <authorList>
            <person name="Backstrom D."/>
            <person name="Yutin N."/>
            <person name="Jorgensen S.L."/>
            <person name="Dharamshi J."/>
            <person name="Homa F."/>
            <person name="Zaremba-Niedwiedzka K."/>
            <person name="Spang A."/>
            <person name="Wolf Y.I."/>
            <person name="Koonin E.V."/>
            <person name="Ettema T.J."/>
        </authorList>
    </citation>
    <scope>NUCLEOTIDE SEQUENCE</scope>
</reference>
<gene>
    <name evidence="1" type="ORF">LCMAC103_01920</name>
</gene>
<organism evidence="1">
    <name type="scientific">Marseillevirus LCMAC103</name>
    <dbReference type="NCBI Taxonomy" id="2506604"/>
    <lineage>
        <taxon>Viruses</taxon>
        <taxon>Varidnaviria</taxon>
        <taxon>Bamfordvirae</taxon>
        <taxon>Nucleocytoviricota</taxon>
        <taxon>Megaviricetes</taxon>
        <taxon>Pimascovirales</taxon>
        <taxon>Pimascovirales incertae sedis</taxon>
        <taxon>Marseilleviridae</taxon>
    </lineage>
</organism>
<protein>
    <submittedName>
        <fullName evidence="1">Uncharacterized protein</fullName>
    </submittedName>
</protein>
<dbReference type="EMBL" id="MK500337">
    <property type="protein sequence ID" value="QBK86854.1"/>
    <property type="molecule type" value="Genomic_DNA"/>
</dbReference>
<sequence length="140" mass="16393">MVSTMAYTHTVFPGYIPSGYFAADNVAFLRDKINRELRKTFVQRIRIPDGDIKKVMLRVLAERLEEIPMMNQRVVMYIVGEFRVHQMDVNKRLAWLERYPHTQILQDDTEGVSRFDPGNIKLANRLGKPRVGGTLRFYFT</sequence>